<comment type="subcellular location">
    <subcellularLocation>
        <location evidence="1">Cell membrane</location>
        <topology evidence="1">Multi-pass membrane protein</topology>
    </subcellularLocation>
</comment>
<dbReference type="SUPFAM" id="SSF53850">
    <property type="entry name" value="Periplasmic binding protein-like II"/>
    <property type="match status" value="1"/>
</dbReference>
<evidence type="ECO:0000256" key="12">
    <source>
        <dbReference type="SAM" id="Phobius"/>
    </source>
</evidence>
<dbReference type="InterPro" id="IPR001320">
    <property type="entry name" value="Iontro_rcpt_C"/>
</dbReference>
<dbReference type="EMBL" id="JXXN02001422">
    <property type="protein sequence ID" value="THD24805.1"/>
    <property type="molecule type" value="Genomic_DNA"/>
</dbReference>
<dbReference type="GO" id="GO:0005886">
    <property type="term" value="C:plasma membrane"/>
    <property type="evidence" value="ECO:0007669"/>
    <property type="project" value="UniProtKB-SubCell"/>
</dbReference>
<sequence>MKSWRLLHFYGSEKAPDGWTRFVSTASFEKSIELTDDGKNVARQAAVSGLFPNRFRNFSNAVLNVGIVPEMPYIIDYNLTEEGEVVNATGVIVDLLDLMSKRFNFRYRLLIPLDKTHGDLLDNGSWTGLIKDLQDKRIDLIGSCMSQTLDRSLVGRFIGLIDEDEVGMLMARSTTSGAAFETLGVFRPPVLLILAFCSSVGSILIYLVNWLSPYSSRNQQLSGADMFDSSLPEQCTIMLKACLGQNILFYPRAPSSRMLLMSFWMMVFLLFLGWKVDVAAFLTSNKVVYAINSFEELASSKTYIPLVVSGSGILGFLRDASLNPAYQGLYEEIIARVDSKGTTVNNITDGVKQVLDNPSNVLVGSYAVLKFIQQIQCSELVLAPQRVDQGQRALMTRKEMDWGPTMDKYLRRLKETGVINRIQTKWSNQMHVCSVDTTIFKPLSIAGISALLIMLAASLSLSFSALFIELLWVRFGEHVWSHFLARIWPNQRRG</sequence>
<evidence type="ECO:0000256" key="9">
    <source>
        <dbReference type="ARBA" id="ARBA00023180"/>
    </source>
</evidence>
<keyword evidence="3" id="KW-1003">Cell membrane</keyword>
<dbReference type="Pfam" id="PF10613">
    <property type="entry name" value="Lig_chan-Glu_bd"/>
    <property type="match status" value="1"/>
</dbReference>
<feature type="transmembrane region" description="Helical" evidence="12">
    <location>
        <begin position="450"/>
        <end position="473"/>
    </location>
</feature>
<dbReference type="Gene3D" id="1.10.287.70">
    <property type="match status" value="1"/>
</dbReference>
<dbReference type="SMART" id="SM00918">
    <property type="entry name" value="Lig_chan-Glu_bd"/>
    <property type="match status" value="1"/>
</dbReference>
<accession>A0A4E0RDT2</accession>
<gene>
    <name evidence="14" type="ORF">D915_004582</name>
</gene>
<dbReference type="GO" id="GO:0015276">
    <property type="term" value="F:ligand-gated monoatomic ion channel activity"/>
    <property type="evidence" value="ECO:0007669"/>
    <property type="project" value="InterPro"/>
</dbReference>
<dbReference type="Proteomes" id="UP000230066">
    <property type="component" value="Unassembled WGS sequence"/>
</dbReference>
<keyword evidence="6" id="KW-0406">Ion transport</keyword>
<evidence type="ECO:0000256" key="5">
    <source>
        <dbReference type="ARBA" id="ARBA00022989"/>
    </source>
</evidence>
<keyword evidence="4 12" id="KW-0812">Transmembrane</keyword>
<dbReference type="PANTHER" id="PTHR42643">
    <property type="entry name" value="IONOTROPIC RECEPTOR 20A-RELATED"/>
    <property type="match status" value="1"/>
</dbReference>
<dbReference type="AlphaFoldDB" id="A0A4E0RDT2"/>
<keyword evidence="8" id="KW-0675">Receptor</keyword>
<evidence type="ECO:0000256" key="4">
    <source>
        <dbReference type="ARBA" id="ARBA00022692"/>
    </source>
</evidence>
<evidence type="ECO:0000256" key="11">
    <source>
        <dbReference type="ARBA" id="ARBA00023303"/>
    </source>
</evidence>
<dbReference type="PANTHER" id="PTHR42643:SF24">
    <property type="entry name" value="IONOTROPIC RECEPTOR 60A"/>
    <property type="match status" value="1"/>
</dbReference>
<protein>
    <recommendedName>
        <fullName evidence="13">Ionotropic glutamate receptor L-glutamate and glycine-binding domain-containing protein</fullName>
    </recommendedName>
</protein>
<evidence type="ECO:0000313" key="14">
    <source>
        <dbReference type="EMBL" id="THD24805.1"/>
    </source>
</evidence>
<evidence type="ECO:0000256" key="2">
    <source>
        <dbReference type="ARBA" id="ARBA00022448"/>
    </source>
</evidence>
<dbReference type="GO" id="GO:0050906">
    <property type="term" value="P:detection of stimulus involved in sensory perception"/>
    <property type="evidence" value="ECO:0007669"/>
    <property type="project" value="UniProtKB-ARBA"/>
</dbReference>
<name>A0A4E0RDT2_FASHE</name>
<evidence type="ECO:0000259" key="13">
    <source>
        <dbReference type="SMART" id="SM00918"/>
    </source>
</evidence>
<dbReference type="Pfam" id="PF00060">
    <property type="entry name" value="Lig_chan"/>
    <property type="match status" value="1"/>
</dbReference>
<dbReference type="Gene3D" id="3.40.190.10">
    <property type="entry name" value="Periplasmic binding protein-like II"/>
    <property type="match status" value="1"/>
</dbReference>
<evidence type="ECO:0000256" key="6">
    <source>
        <dbReference type="ARBA" id="ARBA00023065"/>
    </source>
</evidence>
<keyword evidence="9" id="KW-0325">Glycoprotein</keyword>
<keyword evidence="11" id="KW-0407">Ion channel</keyword>
<evidence type="ECO:0000256" key="7">
    <source>
        <dbReference type="ARBA" id="ARBA00023136"/>
    </source>
</evidence>
<reference evidence="14" key="1">
    <citation type="submission" date="2019-03" db="EMBL/GenBank/DDBJ databases">
        <title>Improved annotation for the trematode Fasciola hepatica.</title>
        <authorList>
            <person name="Choi Y.-J."/>
            <person name="Martin J."/>
            <person name="Mitreva M."/>
        </authorList>
    </citation>
    <scope>NUCLEOTIDE SEQUENCE [LARGE SCALE GENOMIC DNA]</scope>
</reference>
<feature type="domain" description="Ionotropic glutamate receptor L-glutamate and glycine-binding" evidence="13">
    <location>
        <begin position="72"/>
        <end position="135"/>
    </location>
</feature>
<evidence type="ECO:0000256" key="10">
    <source>
        <dbReference type="ARBA" id="ARBA00023286"/>
    </source>
</evidence>
<evidence type="ECO:0000256" key="3">
    <source>
        <dbReference type="ARBA" id="ARBA00022475"/>
    </source>
</evidence>
<feature type="transmembrane region" description="Helical" evidence="12">
    <location>
        <begin position="258"/>
        <end position="276"/>
    </location>
</feature>
<proteinExistence type="predicted"/>
<keyword evidence="15" id="KW-1185">Reference proteome</keyword>
<evidence type="ECO:0000313" key="15">
    <source>
        <dbReference type="Proteomes" id="UP000230066"/>
    </source>
</evidence>
<keyword evidence="2" id="KW-0813">Transport</keyword>
<keyword evidence="7 12" id="KW-0472">Membrane</keyword>
<feature type="transmembrane region" description="Helical" evidence="12">
    <location>
        <begin position="190"/>
        <end position="211"/>
    </location>
</feature>
<keyword evidence="10" id="KW-1071">Ligand-gated ion channel</keyword>
<evidence type="ECO:0000256" key="8">
    <source>
        <dbReference type="ARBA" id="ARBA00023170"/>
    </source>
</evidence>
<dbReference type="InterPro" id="IPR019594">
    <property type="entry name" value="Glu/Gly-bd"/>
</dbReference>
<keyword evidence="5 12" id="KW-1133">Transmembrane helix</keyword>
<dbReference type="InterPro" id="IPR052192">
    <property type="entry name" value="Insect_Ionotropic_Sensory_Rcpt"/>
</dbReference>
<comment type="caution">
    <text evidence="14">The sequence shown here is derived from an EMBL/GenBank/DDBJ whole genome shotgun (WGS) entry which is preliminary data.</text>
</comment>
<organism evidence="14 15">
    <name type="scientific">Fasciola hepatica</name>
    <name type="common">Liver fluke</name>
    <dbReference type="NCBI Taxonomy" id="6192"/>
    <lineage>
        <taxon>Eukaryota</taxon>
        <taxon>Metazoa</taxon>
        <taxon>Spiralia</taxon>
        <taxon>Lophotrochozoa</taxon>
        <taxon>Platyhelminthes</taxon>
        <taxon>Trematoda</taxon>
        <taxon>Digenea</taxon>
        <taxon>Plagiorchiida</taxon>
        <taxon>Echinostomata</taxon>
        <taxon>Echinostomatoidea</taxon>
        <taxon>Fasciolidae</taxon>
        <taxon>Fasciola</taxon>
    </lineage>
</organism>
<evidence type="ECO:0000256" key="1">
    <source>
        <dbReference type="ARBA" id="ARBA00004651"/>
    </source>
</evidence>